<proteinExistence type="predicted"/>
<dbReference type="Proteomes" id="UP000831796">
    <property type="component" value="Chromosome"/>
</dbReference>
<dbReference type="RefSeq" id="WP_244677721.1">
    <property type="nucleotide sequence ID" value="NZ_CP095046.1"/>
</dbReference>
<dbReference type="SUPFAM" id="SSF49785">
    <property type="entry name" value="Galactose-binding domain-like"/>
    <property type="match status" value="1"/>
</dbReference>
<dbReference type="AlphaFoldDB" id="A0A8T9QD99"/>
<accession>A0A8T9QD99</accession>
<reference evidence="1" key="1">
    <citation type="submission" date="2022-04" db="EMBL/GenBank/DDBJ databases">
        <title>Hymenobacter sp. isolated from the air.</title>
        <authorList>
            <person name="Won M."/>
            <person name="Lee C.-M."/>
            <person name="Woen H.-Y."/>
            <person name="Kwon S.-W."/>
        </authorList>
    </citation>
    <scope>NUCLEOTIDE SEQUENCE</scope>
    <source>
        <strain evidence="1">5116S-3</strain>
    </source>
</reference>
<protein>
    <submittedName>
        <fullName evidence="1">Uncharacterized protein</fullName>
    </submittedName>
</protein>
<dbReference type="KEGG" id="hcu:MUN79_11155"/>
<dbReference type="InterPro" id="IPR008979">
    <property type="entry name" value="Galactose-bd-like_sf"/>
</dbReference>
<gene>
    <name evidence="1" type="ORF">MUN79_11155</name>
</gene>
<evidence type="ECO:0000313" key="1">
    <source>
        <dbReference type="EMBL" id="UOQ74381.1"/>
    </source>
</evidence>
<name>A0A8T9QD99_9BACT</name>
<sequence>MGSKVTMQFENSQTTTATNFPTGRHSAYRAFTTRQNAWETLEFEFERSLDAGTNIYAIDNVAFLFQPATNSGATFYFDNLLIKQKPDAPVVATDVLLNYDGAARITFDPTITGARTRQASPIRRLPA</sequence>
<keyword evidence="2" id="KW-1185">Reference proteome</keyword>
<evidence type="ECO:0000313" key="2">
    <source>
        <dbReference type="Proteomes" id="UP000831796"/>
    </source>
</evidence>
<dbReference type="EMBL" id="CP095046">
    <property type="protein sequence ID" value="UOQ74381.1"/>
    <property type="molecule type" value="Genomic_DNA"/>
</dbReference>
<organism evidence="1 2">
    <name type="scientific">Hymenobacter cellulosilyticus</name>
    <dbReference type="NCBI Taxonomy" id="2932248"/>
    <lineage>
        <taxon>Bacteria</taxon>
        <taxon>Pseudomonadati</taxon>
        <taxon>Bacteroidota</taxon>
        <taxon>Cytophagia</taxon>
        <taxon>Cytophagales</taxon>
        <taxon>Hymenobacteraceae</taxon>
        <taxon>Hymenobacter</taxon>
    </lineage>
</organism>